<evidence type="ECO:0000256" key="7">
    <source>
        <dbReference type="ARBA" id="ARBA00023180"/>
    </source>
</evidence>
<dbReference type="Pfam" id="PF00328">
    <property type="entry name" value="His_Phos_2"/>
    <property type="match status" value="1"/>
</dbReference>
<protein>
    <recommendedName>
        <fullName evidence="3">acid phosphatase</fullName>
        <ecNumber evidence="3">3.1.3.2</ecNumber>
    </recommendedName>
</protein>
<dbReference type="Gene3D" id="3.40.50.1240">
    <property type="entry name" value="Phosphoglycerate mutase-like"/>
    <property type="match status" value="1"/>
</dbReference>
<dbReference type="AlphaFoldDB" id="T1FT06"/>
<evidence type="ECO:0000313" key="10">
    <source>
        <dbReference type="EMBL" id="ESO05406.1"/>
    </source>
</evidence>
<accession>T1FT06</accession>
<keyword evidence="7" id="KW-0325">Glycoprotein</keyword>
<dbReference type="RefSeq" id="XP_009016721.1">
    <property type="nucleotide sequence ID" value="XM_009018473.1"/>
</dbReference>
<keyword evidence="12" id="KW-1185">Reference proteome</keyword>
<name>T1FT06_HELRO</name>
<dbReference type="CTD" id="20211953"/>
<dbReference type="GO" id="GO:0003993">
    <property type="term" value="F:acid phosphatase activity"/>
    <property type="evidence" value="ECO:0007669"/>
    <property type="project" value="UniProtKB-EC"/>
</dbReference>
<reference evidence="12" key="1">
    <citation type="submission" date="2012-12" db="EMBL/GenBank/DDBJ databases">
        <authorList>
            <person name="Hellsten U."/>
            <person name="Grimwood J."/>
            <person name="Chapman J.A."/>
            <person name="Shapiro H."/>
            <person name="Aerts A."/>
            <person name="Otillar R.P."/>
            <person name="Terry A.Y."/>
            <person name="Boore J.L."/>
            <person name="Simakov O."/>
            <person name="Marletaz F."/>
            <person name="Cho S.-J."/>
            <person name="Edsinger-Gonzales E."/>
            <person name="Havlak P."/>
            <person name="Kuo D.-H."/>
            <person name="Larsson T."/>
            <person name="Lv J."/>
            <person name="Arendt D."/>
            <person name="Savage R."/>
            <person name="Osoegawa K."/>
            <person name="de Jong P."/>
            <person name="Lindberg D.R."/>
            <person name="Seaver E.C."/>
            <person name="Weisblat D.A."/>
            <person name="Putnam N.H."/>
            <person name="Grigoriev I.V."/>
            <person name="Rokhsar D.S."/>
        </authorList>
    </citation>
    <scope>NUCLEOTIDE SEQUENCE</scope>
</reference>
<keyword evidence="5" id="KW-0378">Hydrolase</keyword>
<evidence type="ECO:0000256" key="6">
    <source>
        <dbReference type="ARBA" id="ARBA00023157"/>
    </source>
</evidence>
<evidence type="ECO:0000313" key="12">
    <source>
        <dbReference type="Proteomes" id="UP000015101"/>
    </source>
</evidence>
<feature type="compositionally biased region" description="Polar residues" evidence="8">
    <location>
        <begin position="49"/>
        <end position="61"/>
    </location>
</feature>
<keyword evidence="9" id="KW-1133">Transmembrane helix</keyword>
<dbReference type="EMBL" id="AMQM01003934">
    <property type="status" value="NOT_ANNOTATED_CDS"/>
    <property type="molecule type" value="Genomic_DNA"/>
</dbReference>
<comment type="catalytic activity">
    <reaction evidence="1">
        <text>a phosphate monoester + H2O = an alcohol + phosphate</text>
        <dbReference type="Rhea" id="RHEA:15017"/>
        <dbReference type="ChEBI" id="CHEBI:15377"/>
        <dbReference type="ChEBI" id="CHEBI:30879"/>
        <dbReference type="ChEBI" id="CHEBI:43474"/>
        <dbReference type="ChEBI" id="CHEBI:67140"/>
        <dbReference type="EC" id="3.1.3.2"/>
    </reaction>
</comment>
<keyword evidence="6" id="KW-1015">Disulfide bond</keyword>
<evidence type="ECO:0000256" key="5">
    <source>
        <dbReference type="ARBA" id="ARBA00022801"/>
    </source>
</evidence>
<dbReference type="EC" id="3.1.3.2" evidence="3"/>
<evidence type="ECO:0000256" key="8">
    <source>
        <dbReference type="SAM" id="MobiDB-lite"/>
    </source>
</evidence>
<evidence type="ECO:0000256" key="2">
    <source>
        <dbReference type="ARBA" id="ARBA00005375"/>
    </source>
</evidence>
<dbReference type="Proteomes" id="UP000015101">
    <property type="component" value="Unassembled WGS sequence"/>
</dbReference>
<feature type="transmembrane region" description="Helical" evidence="9">
    <location>
        <begin position="213"/>
        <end position="237"/>
    </location>
</feature>
<feature type="region of interest" description="Disordered" evidence="8">
    <location>
        <begin position="44"/>
        <end position="63"/>
    </location>
</feature>
<dbReference type="InterPro" id="IPR050645">
    <property type="entry name" value="Histidine_acid_phosphatase"/>
</dbReference>
<sequence length="256" mass="29541">MDYYFTYRFNRRNLAKLKSGLLLGSIVDRMLEKVFNTSAVGDAVKKQGETPSPNTPTQTGQPDKAYFYISHDTTMAGLMSSLKVFNNRNPPFASTLYIELHRYENTSDNNYTIDHATLKNIVDNISKNKYDITDDVNNYYITLLYRNETEDIEKQPYKLVVPGCEERCALAKFLYLTHDNVVTNWRETCFPSSNESQTNNSYTWTITLRKNGAIMTIVISCIIFVILVILIVACLVMKCRSYKTYRKYVDLPTEIN</sequence>
<evidence type="ECO:0000256" key="4">
    <source>
        <dbReference type="ARBA" id="ARBA00022729"/>
    </source>
</evidence>
<dbReference type="GO" id="GO:0016791">
    <property type="term" value="F:phosphatase activity"/>
    <property type="evidence" value="ECO:0000318"/>
    <property type="project" value="GO_Central"/>
</dbReference>
<dbReference type="InterPro" id="IPR000560">
    <property type="entry name" value="His_Pase_clade-2"/>
</dbReference>
<keyword evidence="9" id="KW-0472">Membrane</keyword>
<gene>
    <name evidence="11" type="primary">20211953</name>
    <name evidence="10" type="ORF">HELRODRAFT_191469</name>
</gene>
<evidence type="ECO:0000313" key="11">
    <source>
        <dbReference type="EnsemblMetazoa" id="HelroP191469"/>
    </source>
</evidence>
<dbReference type="OrthoDB" id="5821688at2759"/>
<dbReference type="SUPFAM" id="SSF53254">
    <property type="entry name" value="Phosphoglycerate mutase-like"/>
    <property type="match status" value="1"/>
</dbReference>
<dbReference type="InterPro" id="IPR029033">
    <property type="entry name" value="His_PPase_superfam"/>
</dbReference>
<evidence type="ECO:0000256" key="9">
    <source>
        <dbReference type="SAM" id="Phobius"/>
    </source>
</evidence>
<evidence type="ECO:0000256" key="1">
    <source>
        <dbReference type="ARBA" id="ARBA00000032"/>
    </source>
</evidence>
<dbReference type="EMBL" id="KB096365">
    <property type="protein sequence ID" value="ESO05406.1"/>
    <property type="molecule type" value="Genomic_DNA"/>
</dbReference>
<dbReference type="HOGENOM" id="CLU_1086943_0_0_1"/>
<dbReference type="InParanoid" id="T1FT06"/>
<reference evidence="11" key="3">
    <citation type="submission" date="2015-06" db="UniProtKB">
        <authorList>
            <consortium name="EnsemblMetazoa"/>
        </authorList>
    </citation>
    <scope>IDENTIFICATION</scope>
</reference>
<dbReference type="PANTHER" id="PTHR11567:SF211">
    <property type="entry name" value="PROSTATIC ACID PHOSPHATASE"/>
    <property type="match status" value="1"/>
</dbReference>
<evidence type="ECO:0000256" key="3">
    <source>
        <dbReference type="ARBA" id="ARBA00012646"/>
    </source>
</evidence>
<dbReference type="eggNOG" id="KOG3720">
    <property type="taxonomic scope" value="Eukaryota"/>
</dbReference>
<organism evidence="11 12">
    <name type="scientific">Helobdella robusta</name>
    <name type="common">Californian leech</name>
    <dbReference type="NCBI Taxonomy" id="6412"/>
    <lineage>
        <taxon>Eukaryota</taxon>
        <taxon>Metazoa</taxon>
        <taxon>Spiralia</taxon>
        <taxon>Lophotrochozoa</taxon>
        <taxon>Annelida</taxon>
        <taxon>Clitellata</taxon>
        <taxon>Hirudinea</taxon>
        <taxon>Rhynchobdellida</taxon>
        <taxon>Glossiphoniidae</taxon>
        <taxon>Helobdella</taxon>
    </lineage>
</organism>
<dbReference type="KEGG" id="hro:HELRODRAFT_191469"/>
<dbReference type="GeneID" id="20211953"/>
<comment type="similarity">
    <text evidence="2">Belongs to the histidine acid phosphatase family.</text>
</comment>
<dbReference type="EnsemblMetazoa" id="HelroT191469">
    <property type="protein sequence ID" value="HelroP191469"/>
    <property type="gene ID" value="HelroG191469"/>
</dbReference>
<keyword evidence="9" id="KW-0812">Transmembrane</keyword>
<dbReference type="STRING" id="6412.T1FT06"/>
<dbReference type="PANTHER" id="PTHR11567">
    <property type="entry name" value="ACID PHOSPHATASE-RELATED"/>
    <property type="match status" value="1"/>
</dbReference>
<proteinExistence type="inferred from homology"/>
<reference evidence="10 12" key="2">
    <citation type="journal article" date="2013" name="Nature">
        <title>Insights into bilaterian evolution from three spiralian genomes.</title>
        <authorList>
            <person name="Simakov O."/>
            <person name="Marletaz F."/>
            <person name="Cho S.J."/>
            <person name="Edsinger-Gonzales E."/>
            <person name="Havlak P."/>
            <person name="Hellsten U."/>
            <person name="Kuo D.H."/>
            <person name="Larsson T."/>
            <person name="Lv J."/>
            <person name="Arendt D."/>
            <person name="Savage R."/>
            <person name="Osoegawa K."/>
            <person name="de Jong P."/>
            <person name="Grimwood J."/>
            <person name="Chapman J.A."/>
            <person name="Shapiro H."/>
            <person name="Aerts A."/>
            <person name="Otillar R.P."/>
            <person name="Terry A.Y."/>
            <person name="Boore J.L."/>
            <person name="Grigoriev I.V."/>
            <person name="Lindberg D.R."/>
            <person name="Seaver E.C."/>
            <person name="Weisblat D.A."/>
            <person name="Putnam N.H."/>
            <person name="Rokhsar D.S."/>
        </authorList>
    </citation>
    <scope>NUCLEOTIDE SEQUENCE</scope>
</reference>
<keyword evidence="4" id="KW-0732">Signal</keyword>